<evidence type="ECO:0008006" key="3">
    <source>
        <dbReference type="Google" id="ProtNLM"/>
    </source>
</evidence>
<organism evidence="1 2">
    <name type="scientific">Bacillus subtilis</name>
    <dbReference type="NCBI Taxonomy" id="1423"/>
    <lineage>
        <taxon>Bacteria</taxon>
        <taxon>Bacillati</taxon>
        <taxon>Bacillota</taxon>
        <taxon>Bacilli</taxon>
        <taxon>Bacillales</taxon>
        <taxon>Bacillaceae</taxon>
        <taxon>Bacillus</taxon>
    </lineage>
</organism>
<name>A0A0D1KPC4_BACIU</name>
<reference evidence="1 2" key="1">
    <citation type="submission" date="2014-12" db="EMBL/GenBank/DDBJ databases">
        <title>Comparative genome analysis of Bacillus coagulans HM-08, Clostridium butyricum HM-68, Bacillus subtilis HM-66 and Bacillus licheniformis BL-09.</title>
        <authorList>
            <person name="Zhang H."/>
        </authorList>
    </citation>
    <scope>NUCLEOTIDE SEQUENCE [LARGE SCALE GENOMIC DNA]</scope>
    <source>
        <strain evidence="1 2">HM-66</strain>
    </source>
</reference>
<dbReference type="EMBL" id="JXBC01000004">
    <property type="protein sequence ID" value="KIU10800.1"/>
    <property type="molecule type" value="Genomic_DNA"/>
</dbReference>
<comment type="caution">
    <text evidence="1">The sequence shown here is derived from an EMBL/GenBank/DDBJ whole genome shotgun (WGS) entry which is preliminary data.</text>
</comment>
<dbReference type="AlphaFoldDB" id="A0A0D1KPC4"/>
<dbReference type="InterPro" id="IPR029046">
    <property type="entry name" value="LolA/LolB/LppX"/>
</dbReference>
<dbReference type="SUPFAM" id="SSF89392">
    <property type="entry name" value="Prokaryotic lipoproteins and lipoprotein localization factors"/>
    <property type="match status" value="1"/>
</dbReference>
<sequence>MRLLWYASVLPKRVPSVPLKSNKRFLPFTSIEKKGLKKVRKSFVLLLTGLLAVLILSACGQKTQQDIVAGLDEKAKEYTSYKAKAKMTIETGSEPQVYNVEIWHKKPSLYRVYLENPKKDQNQVILRNENGVFVLTPSLNKSFRFQSDWPNNSSQVYLFESLVKDVQNDSDAVFTAKEKKYVFETKTNYQHNKMLPTQEITFNKKDMSPSSVKVMDTDRKVMVKVEFSSFEFNKQFDKESFDEKKNMTLSQMDVATSAKPSDTFAVKTPLELPLGVKLLEEKDISTEDGKRIIMTYGGEKSFTLIQEKAQIAKASSSVTLNGEPVNLGYTIGALSDASLSWTYDGVDYLLSSKDLSKEEMVTVAKCMQGQSSK</sequence>
<protein>
    <recommendedName>
        <fullName evidence="3">Outer membrane lipoprotein carrier protein LolA</fullName>
    </recommendedName>
</protein>
<proteinExistence type="predicted"/>
<dbReference type="PANTHER" id="PTHR37507:SF2">
    <property type="entry name" value="SPORULATION PROTEIN YDCC"/>
    <property type="match status" value="1"/>
</dbReference>
<dbReference type="PATRIC" id="fig|1423.173.peg.2911"/>
<dbReference type="STRING" id="483913.AN935_02410"/>
<dbReference type="Proteomes" id="UP000032247">
    <property type="component" value="Unassembled WGS sequence"/>
</dbReference>
<dbReference type="Gene3D" id="2.50.20.10">
    <property type="entry name" value="Lipoprotein localisation LolA/LolB/LppX"/>
    <property type="match status" value="1"/>
</dbReference>
<evidence type="ECO:0000313" key="1">
    <source>
        <dbReference type="EMBL" id="KIU10800.1"/>
    </source>
</evidence>
<accession>A0A0D1KPC4</accession>
<gene>
    <name evidence="1" type="ORF">SC09_Contig25orf00641</name>
</gene>
<dbReference type="InterPro" id="IPR052944">
    <property type="entry name" value="Sporulation_related"/>
</dbReference>
<evidence type="ECO:0000313" key="2">
    <source>
        <dbReference type="Proteomes" id="UP000032247"/>
    </source>
</evidence>
<dbReference type="PANTHER" id="PTHR37507">
    <property type="entry name" value="SPORULATION PROTEIN YDCC"/>
    <property type="match status" value="1"/>
</dbReference>